<name>A0A085MNQ3_9BILA</name>
<reference evidence="1 2" key="1">
    <citation type="journal article" date="2014" name="Nat. Genet.">
        <title>Genome and transcriptome of the porcine whipworm Trichuris suis.</title>
        <authorList>
            <person name="Jex A.R."/>
            <person name="Nejsum P."/>
            <person name="Schwarz E.M."/>
            <person name="Hu L."/>
            <person name="Young N.D."/>
            <person name="Hall R.S."/>
            <person name="Korhonen P.K."/>
            <person name="Liao S."/>
            <person name="Thamsborg S."/>
            <person name="Xia J."/>
            <person name="Xu P."/>
            <person name="Wang S."/>
            <person name="Scheerlinck J.P."/>
            <person name="Hofmann A."/>
            <person name="Sternberg P.W."/>
            <person name="Wang J."/>
            <person name="Gasser R.B."/>
        </authorList>
    </citation>
    <scope>NUCLEOTIDE SEQUENCE [LARGE SCALE GENOMIC DNA]</scope>
    <source>
        <strain evidence="1">DCEP-RM93M</strain>
    </source>
</reference>
<keyword evidence="2" id="KW-1185">Reference proteome</keyword>
<gene>
    <name evidence="1" type="ORF">M513_00012</name>
</gene>
<accession>A0A085MNQ3</accession>
<dbReference type="EMBL" id="KL363182">
    <property type="protein sequence ID" value="KFD58849.1"/>
    <property type="molecule type" value="Genomic_DNA"/>
</dbReference>
<evidence type="ECO:0000313" key="1">
    <source>
        <dbReference type="EMBL" id="KFD58849.1"/>
    </source>
</evidence>
<organism evidence="1 2">
    <name type="scientific">Trichuris suis</name>
    <name type="common">pig whipworm</name>
    <dbReference type="NCBI Taxonomy" id="68888"/>
    <lineage>
        <taxon>Eukaryota</taxon>
        <taxon>Metazoa</taxon>
        <taxon>Ecdysozoa</taxon>
        <taxon>Nematoda</taxon>
        <taxon>Enoplea</taxon>
        <taxon>Dorylaimia</taxon>
        <taxon>Trichinellida</taxon>
        <taxon>Trichuridae</taxon>
        <taxon>Trichuris</taxon>
    </lineage>
</organism>
<dbReference type="Proteomes" id="UP000030764">
    <property type="component" value="Unassembled WGS sequence"/>
</dbReference>
<evidence type="ECO:0000313" key="2">
    <source>
        <dbReference type="Proteomes" id="UP000030764"/>
    </source>
</evidence>
<sequence>MVKLLHENLWNRHLRTESEGLTNTQRVIQAKIGSLGSQFQEWENHEGEILNQKRS</sequence>
<proteinExistence type="predicted"/>
<dbReference type="AlphaFoldDB" id="A0A085MNQ3"/>
<protein>
    <submittedName>
        <fullName evidence="1">Uncharacterized protein</fullName>
    </submittedName>
</protein>